<gene>
    <name evidence="9" type="ORF">PEGY_LOCUS9125</name>
</gene>
<evidence type="ECO:0000256" key="8">
    <source>
        <dbReference type="SAM" id="MobiDB-lite"/>
    </source>
</evidence>
<evidence type="ECO:0000256" key="3">
    <source>
        <dbReference type="ARBA" id="ARBA00022927"/>
    </source>
</evidence>
<dbReference type="Gene3D" id="1.20.190.50">
    <property type="match status" value="1"/>
</dbReference>
<proteinExistence type="inferred from homology"/>
<keyword evidence="1 7" id="KW-0813">Transport</keyword>
<dbReference type="GO" id="GO:0017056">
    <property type="term" value="F:structural constituent of nuclear pore"/>
    <property type="evidence" value="ECO:0007669"/>
    <property type="project" value="UniProtKB-UniRule"/>
</dbReference>
<evidence type="ECO:0000256" key="2">
    <source>
        <dbReference type="ARBA" id="ARBA00022816"/>
    </source>
</evidence>
<dbReference type="GO" id="GO:0006406">
    <property type="term" value="P:mRNA export from nucleus"/>
    <property type="evidence" value="ECO:0007669"/>
    <property type="project" value="TreeGrafter"/>
</dbReference>
<protein>
    <recommendedName>
        <fullName evidence="7">Nuclear pore complex protein</fullName>
    </recommendedName>
</protein>
<feature type="compositionally biased region" description="Polar residues" evidence="8">
    <location>
        <begin position="86"/>
        <end position="97"/>
    </location>
</feature>
<dbReference type="FunFam" id="1.10.3450.20:FF:000003">
    <property type="entry name" value="Nuclear pore complex protein"/>
    <property type="match status" value="1"/>
</dbReference>
<evidence type="ECO:0000313" key="9">
    <source>
        <dbReference type="EMBL" id="CAG8908311.1"/>
    </source>
</evidence>
<name>A0A9W4KNX4_9EURO</name>
<evidence type="ECO:0000256" key="4">
    <source>
        <dbReference type="ARBA" id="ARBA00023010"/>
    </source>
</evidence>
<feature type="compositionally biased region" description="Acidic residues" evidence="8">
    <location>
        <begin position="27"/>
        <end position="72"/>
    </location>
</feature>
<dbReference type="GO" id="GO:0006606">
    <property type="term" value="P:protein import into nucleus"/>
    <property type="evidence" value="ECO:0007669"/>
    <property type="project" value="TreeGrafter"/>
</dbReference>
<keyword evidence="2" id="KW-0509">mRNA transport</keyword>
<keyword evidence="5 7" id="KW-0906">Nuclear pore complex</keyword>
<dbReference type="PANTHER" id="PTHR13003">
    <property type="entry name" value="NUP107-RELATED"/>
    <property type="match status" value="1"/>
</dbReference>
<evidence type="ECO:0000256" key="6">
    <source>
        <dbReference type="ARBA" id="ARBA00023242"/>
    </source>
</evidence>
<keyword evidence="7" id="KW-0472">Membrane</keyword>
<comment type="subcellular location">
    <subcellularLocation>
        <location evidence="7">Nucleus</location>
        <location evidence="7">Nuclear pore complex</location>
    </subcellularLocation>
    <subcellularLocation>
        <location evidence="7">Nucleus membrane</location>
    </subcellularLocation>
</comment>
<dbReference type="GO" id="GO:0031080">
    <property type="term" value="C:nuclear pore outer ring"/>
    <property type="evidence" value="ECO:0007669"/>
    <property type="project" value="TreeGrafter"/>
</dbReference>
<keyword evidence="10" id="KW-1185">Reference proteome</keyword>
<keyword evidence="6 7" id="KW-0539">Nucleus</keyword>
<dbReference type="EMBL" id="CAJVRC010000892">
    <property type="protein sequence ID" value="CAG8908311.1"/>
    <property type="molecule type" value="Genomic_DNA"/>
</dbReference>
<evidence type="ECO:0000256" key="5">
    <source>
        <dbReference type="ARBA" id="ARBA00023132"/>
    </source>
</evidence>
<dbReference type="GO" id="GO:0000973">
    <property type="term" value="P:post-transcriptional tethering of RNA polymerase II gene DNA at nuclear periphery"/>
    <property type="evidence" value="ECO:0007669"/>
    <property type="project" value="TreeGrafter"/>
</dbReference>
<keyword evidence="3" id="KW-0653">Protein transport</keyword>
<dbReference type="Gene3D" id="1.10.3450.20">
    <property type="match status" value="1"/>
</dbReference>
<comment type="function">
    <text evidence="7">Functions as a component of the nuclear pore complex (NPC).</text>
</comment>
<dbReference type="GO" id="GO:0031965">
    <property type="term" value="C:nuclear membrane"/>
    <property type="evidence" value="ECO:0007669"/>
    <property type="project" value="UniProtKB-SubCell"/>
</dbReference>
<dbReference type="PANTHER" id="PTHR13003:SF2">
    <property type="entry name" value="NUCLEAR PORE COMPLEX PROTEIN NUP107"/>
    <property type="match status" value="1"/>
</dbReference>
<comment type="caution">
    <text evidence="9">The sequence shown here is derived from an EMBL/GenBank/DDBJ whole genome shotgun (WGS) entry which is preliminary data.</text>
</comment>
<keyword evidence="4 7" id="KW-0811">Translocation</keyword>
<feature type="region of interest" description="Disordered" evidence="8">
    <location>
        <begin position="804"/>
        <end position="830"/>
    </location>
</feature>
<evidence type="ECO:0000256" key="1">
    <source>
        <dbReference type="ARBA" id="ARBA00022448"/>
    </source>
</evidence>
<evidence type="ECO:0000313" key="10">
    <source>
        <dbReference type="Proteomes" id="UP001154252"/>
    </source>
</evidence>
<evidence type="ECO:0000256" key="7">
    <source>
        <dbReference type="RuleBase" id="RU365072"/>
    </source>
</evidence>
<comment type="subunit">
    <text evidence="7">Part of the nuclear pore complex (NPC).</text>
</comment>
<comment type="similarity">
    <text evidence="7">Belongs to the nucleoporin Nup84/Nup107 family.</text>
</comment>
<reference evidence="9" key="1">
    <citation type="submission" date="2021-07" db="EMBL/GenBank/DDBJ databases">
        <authorList>
            <person name="Branca A.L. A."/>
        </authorList>
    </citation>
    <scope>NUCLEOTIDE SEQUENCE</scope>
</reference>
<accession>A0A9W4KNX4</accession>
<dbReference type="AlphaFoldDB" id="A0A9W4KNX4"/>
<sequence length="1045" mass="118201">MAPLTRSAAGASFAQVPQPHRQNEVINIDDDSQQSFDEDEELEDEDQNSEAQSEDQSEDQDEDMDEDMDGDTVSETGSDVSDPEPSMQSTFGASGKSQDAPLFTAAGAQEALHPLRRTADRVTRQIEAFAHKLDQFKRDNSTDDFKSAQAAYKLVQSYRDIANNAIKEIETQQTVDRTKTGFRSSGSQDTKSYEEIRRLQLEADTWRLLLNLISIDDPSSRASYKAGRQTAFQNLHRYSSDREIWEEFLNADQYGLECVVAMRWLEETSKTGSQEFDTLITEMEEQSRSGQGLFTTGWLHTKESIKGHKRLRAWPQPLEPNDPGISRSLLSKDEQKPLVTQLDPDALTRQKHGLEKEDEFFERATWITCWKMLRQGENWTTIREWAEGRLEGWRAVSLCGSSVDPESASSRYPSDDGHTRLMNSRSHDSWRTACSALTRDPNTDEFQRAVYALLAGETDAAASVCRSWDDFLYVYFNRVVLSRYQGFCKQFQRKLSHFPNTPVAFKPEPAGHAELQKFLVYLRGNDRVSGEARNPFRNIQAAILSKGYDAFFTSLAHAVSQVSADKYGNTSVIPEIVRKPVDESFLIAADDEEALRIAAHVYVVASARGYARVDAHFVETASVIVAGHIANLEDRGLFHLVPLYVSLLPAPMGHEVLSKILIEIVDPREKIQQVRLARKHHIDMETVLDVQWAWVKGHVSAVDHSRGVTGYSRVLRRPDGSRALVSPKTDLIGTSVAPEDDRMIRSLEWLRYIDGQWDKICDLGSWLYRKFFLADKLAAARELSFRLRLADISIEKFGSDIISMPPQEGAHTEAPTPTSPTKSKRNSLHRRSLSGSNNIALVSAYYKAHRVLDLESLAAGFDAVEQFAIVHEQTSKTKRRRDSGTLKGMCQDMNECVAILEECVGAVVVEDWLPTSTDAEEEEDFEHIRTTYIPELLLDWHNALYYASHALERHDLLTSCMVVSIWAANYEHITRAFTKSHRMAELVDVLALSSKALVIRDSSQRKSPMDHTTFERGQELKIWDVTISEEEKKRLGIVSSADREQ</sequence>
<feature type="region of interest" description="Disordered" evidence="8">
    <location>
        <begin position="1"/>
        <end position="99"/>
    </location>
</feature>
<dbReference type="Pfam" id="PF04121">
    <property type="entry name" value="Nup84_Nup100"/>
    <property type="match status" value="1"/>
</dbReference>
<dbReference type="InterPro" id="IPR007252">
    <property type="entry name" value="Nup84/Nup107"/>
</dbReference>
<organism evidence="9 10">
    <name type="scientific">Penicillium egyptiacum</name>
    <dbReference type="NCBI Taxonomy" id="1303716"/>
    <lineage>
        <taxon>Eukaryota</taxon>
        <taxon>Fungi</taxon>
        <taxon>Dikarya</taxon>
        <taxon>Ascomycota</taxon>
        <taxon>Pezizomycotina</taxon>
        <taxon>Eurotiomycetes</taxon>
        <taxon>Eurotiomycetidae</taxon>
        <taxon>Eurotiales</taxon>
        <taxon>Aspergillaceae</taxon>
        <taxon>Penicillium</taxon>
    </lineage>
</organism>
<dbReference type="Proteomes" id="UP001154252">
    <property type="component" value="Unassembled WGS sequence"/>
</dbReference>
<dbReference type="OrthoDB" id="3098at2759"/>